<evidence type="ECO:0000256" key="3">
    <source>
        <dbReference type="ARBA" id="ARBA00022692"/>
    </source>
</evidence>
<evidence type="ECO:0000256" key="6">
    <source>
        <dbReference type="ARBA" id="ARBA00022989"/>
    </source>
</evidence>
<evidence type="ECO:0000313" key="13">
    <source>
        <dbReference type="EMBL" id="EAW14743.1"/>
    </source>
</evidence>
<evidence type="ECO:0000256" key="11">
    <source>
        <dbReference type="SAM" id="Phobius"/>
    </source>
</evidence>
<feature type="region of interest" description="Disordered" evidence="10">
    <location>
        <begin position="357"/>
        <end position="414"/>
    </location>
</feature>
<reference evidence="13 14" key="1">
    <citation type="journal article" date="2008" name="PLoS Genet.">
        <title>Genomic islands in the pathogenic filamentous fungus Aspergillus fumigatus.</title>
        <authorList>
            <person name="Fedorova N.D."/>
            <person name="Khaldi N."/>
            <person name="Joardar V.S."/>
            <person name="Maiti R."/>
            <person name="Amedeo P."/>
            <person name="Anderson M.J."/>
            <person name="Crabtree J."/>
            <person name="Silva J.C."/>
            <person name="Badger J.H."/>
            <person name="Albarraq A."/>
            <person name="Angiuoli S."/>
            <person name="Bussey H."/>
            <person name="Bowyer P."/>
            <person name="Cotty P.J."/>
            <person name="Dyer P.S."/>
            <person name="Egan A."/>
            <person name="Galens K."/>
            <person name="Fraser-Liggett C.M."/>
            <person name="Haas B.J."/>
            <person name="Inman J.M."/>
            <person name="Kent R."/>
            <person name="Lemieux S."/>
            <person name="Malavazi I."/>
            <person name="Orvis J."/>
            <person name="Roemer T."/>
            <person name="Ronning C.M."/>
            <person name="Sundaram J.P."/>
            <person name="Sutton G."/>
            <person name="Turner G."/>
            <person name="Venter J.C."/>
            <person name="White O.R."/>
            <person name="Whitty B.R."/>
            <person name="Youngman P."/>
            <person name="Wolfe K.H."/>
            <person name="Goldman G.H."/>
            <person name="Wortman J.R."/>
            <person name="Jiang B."/>
            <person name="Denning D.W."/>
            <person name="Nierman W.C."/>
        </authorList>
    </citation>
    <scope>NUCLEOTIDE SEQUENCE [LARGE SCALE GENOMIC DNA]</scope>
    <source>
        <strain evidence="14">ATCC 1007 / CBS 513.65 / DSM 816 / NCTC 3887 / NRRL 1</strain>
    </source>
</reference>
<dbReference type="InterPro" id="IPR028055">
    <property type="entry name" value="YidC/Oxa/ALB_C"/>
</dbReference>
<feature type="domain" description="Membrane insertase YidC/Oxa/ALB C-terminal" evidence="12">
    <location>
        <begin position="75"/>
        <end position="268"/>
    </location>
</feature>
<name>A1C4X5_ASPCL</name>
<dbReference type="GO" id="GO:0032977">
    <property type="term" value="F:membrane insertase activity"/>
    <property type="evidence" value="ECO:0007669"/>
    <property type="project" value="InterPro"/>
</dbReference>
<feature type="compositionally biased region" description="Basic and acidic residues" evidence="10">
    <location>
        <begin position="357"/>
        <end position="370"/>
    </location>
</feature>
<dbReference type="KEGG" id="act:ACLA_001540"/>
<dbReference type="OMA" id="PLGFGCY"/>
<dbReference type="STRING" id="344612.A1C4X5"/>
<keyword evidence="5" id="KW-0809">Transit peptide</keyword>
<comment type="similarity">
    <text evidence="2 9">Belongs to the OXA1/ALB3/YidC family.</text>
</comment>
<dbReference type="AlphaFoldDB" id="A1C4X5"/>
<keyword evidence="7" id="KW-0496">Mitochondrion</keyword>
<dbReference type="eggNOG" id="KOG1239">
    <property type="taxonomic scope" value="Eukaryota"/>
</dbReference>
<keyword evidence="4" id="KW-0999">Mitochondrion inner membrane</keyword>
<feature type="compositionally biased region" description="Low complexity" evidence="10">
    <location>
        <begin position="7"/>
        <end position="25"/>
    </location>
</feature>
<dbReference type="OrthoDB" id="2148490at2759"/>
<organism evidence="13 14">
    <name type="scientific">Aspergillus clavatus (strain ATCC 1007 / CBS 513.65 / DSM 816 / NCTC 3887 / NRRL 1 / QM 1276 / 107)</name>
    <dbReference type="NCBI Taxonomy" id="344612"/>
    <lineage>
        <taxon>Eukaryota</taxon>
        <taxon>Fungi</taxon>
        <taxon>Dikarya</taxon>
        <taxon>Ascomycota</taxon>
        <taxon>Pezizomycotina</taxon>
        <taxon>Eurotiomycetes</taxon>
        <taxon>Eurotiomycetidae</taxon>
        <taxon>Eurotiales</taxon>
        <taxon>Aspergillaceae</taxon>
        <taxon>Aspergillus</taxon>
        <taxon>Aspergillus subgen. Fumigati</taxon>
    </lineage>
</organism>
<keyword evidence="3 9" id="KW-0812">Transmembrane</keyword>
<evidence type="ECO:0000256" key="8">
    <source>
        <dbReference type="ARBA" id="ARBA00023136"/>
    </source>
</evidence>
<evidence type="ECO:0000256" key="5">
    <source>
        <dbReference type="ARBA" id="ARBA00022946"/>
    </source>
</evidence>
<keyword evidence="14" id="KW-1185">Reference proteome</keyword>
<dbReference type="VEuPathDB" id="FungiDB:ACLA_001540"/>
<comment type="subcellular location">
    <subcellularLocation>
        <location evidence="9">Membrane</location>
        <topology evidence="9">Multi-pass membrane protein</topology>
    </subcellularLocation>
    <subcellularLocation>
        <location evidence="1">Mitochondrion inner membrane</location>
        <topology evidence="1">Multi-pass membrane protein</topology>
    </subcellularLocation>
</comment>
<dbReference type="HOGENOM" id="CLU_029282_5_0_1"/>
<evidence type="ECO:0000313" key="14">
    <source>
        <dbReference type="Proteomes" id="UP000006701"/>
    </source>
</evidence>
<evidence type="ECO:0000256" key="1">
    <source>
        <dbReference type="ARBA" id="ARBA00004448"/>
    </source>
</evidence>
<evidence type="ECO:0000256" key="2">
    <source>
        <dbReference type="ARBA" id="ARBA00009877"/>
    </source>
</evidence>
<evidence type="ECO:0000256" key="10">
    <source>
        <dbReference type="SAM" id="MobiDB-lite"/>
    </source>
</evidence>
<dbReference type="PANTHER" id="PTHR12428:SF66">
    <property type="entry name" value="MITOCHONDRIAL INNER MEMBRANE PROTEIN OXA1L"/>
    <property type="match status" value="1"/>
</dbReference>
<evidence type="ECO:0000256" key="9">
    <source>
        <dbReference type="RuleBase" id="RU003945"/>
    </source>
</evidence>
<dbReference type="RefSeq" id="XP_001276169.1">
    <property type="nucleotide sequence ID" value="XM_001276168.1"/>
</dbReference>
<dbReference type="CDD" id="cd20069">
    <property type="entry name" value="5TM_Oxa1-like"/>
    <property type="match status" value="1"/>
</dbReference>
<gene>
    <name evidence="13" type="ORF">ACLA_001540</name>
</gene>
<dbReference type="GO" id="GO:0032979">
    <property type="term" value="P:protein insertion into mitochondrial inner membrane from matrix"/>
    <property type="evidence" value="ECO:0007669"/>
    <property type="project" value="TreeGrafter"/>
</dbReference>
<keyword evidence="8 11" id="KW-0472">Membrane</keyword>
<feature type="transmembrane region" description="Helical" evidence="11">
    <location>
        <begin position="230"/>
        <end position="246"/>
    </location>
</feature>
<sequence length="434" mass="48268">MSARFNSTSSVSEPVPEVSPESTLSDFSDLSAADLSTMPEYIGYLKDMGLDYGWGPSSVIEFFIEHLHIWGGLPWWASIVGTGLLLRAALFVPTLGAADTSTKITNLRPITEPLRQQMMQLGGQGNHAEMYKLRAEMQRVHHQHGVKTWKTFIPMLQIPFGFGCYRVVQGMTAMPVPGLALESVGWLRDLTVADPYFVLPVLSSLCMYLSLRKGGENGVNQLQGTAFGRLFLYGMPGISFLFMAFFPGALQLYFVATGLFGLGQAHLLASDKVRKMFNIAIPQRQALPAANGSAPGEGGSQQNKAIRTLKERLEAERAKMIQADPKAADSLEVSFIDRALNSMKDAKDNLAREAAGKIKEVRGEGPKKNADGSLAEPPRLSEKDRQLAADYERRRKEEEDWKREERNHARREAHLRALELEKEKARGEFKVKQR</sequence>
<feature type="compositionally biased region" description="Basic and acidic residues" evidence="10">
    <location>
        <begin position="379"/>
        <end position="414"/>
    </location>
</feature>
<evidence type="ECO:0000259" key="12">
    <source>
        <dbReference type="Pfam" id="PF02096"/>
    </source>
</evidence>
<evidence type="ECO:0000256" key="7">
    <source>
        <dbReference type="ARBA" id="ARBA00023128"/>
    </source>
</evidence>
<evidence type="ECO:0000256" key="4">
    <source>
        <dbReference type="ARBA" id="ARBA00022792"/>
    </source>
</evidence>
<dbReference type="EMBL" id="DS027004">
    <property type="protein sequence ID" value="EAW14743.1"/>
    <property type="molecule type" value="Genomic_DNA"/>
</dbReference>
<accession>A1C4X5</accession>
<feature type="region of interest" description="Disordered" evidence="10">
    <location>
        <begin position="1"/>
        <end position="25"/>
    </location>
</feature>
<dbReference type="Pfam" id="PF02096">
    <property type="entry name" value="60KD_IMP"/>
    <property type="match status" value="1"/>
</dbReference>
<dbReference type="Proteomes" id="UP000006701">
    <property type="component" value="Unassembled WGS sequence"/>
</dbReference>
<dbReference type="GO" id="GO:0005743">
    <property type="term" value="C:mitochondrial inner membrane"/>
    <property type="evidence" value="ECO:0007669"/>
    <property type="project" value="UniProtKB-SubCell"/>
</dbReference>
<protein>
    <submittedName>
        <fullName evidence="13">Mitochondrial export translocase Oxa1, putative</fullName>
    </submittedName>
</protein>
<proteinExistence type="inferred from homology"/>
<dbReference type="GeneID" id="4708666"/>
<keyword evidence="6 11" id="KW-1133">Transmembrane helix</keyword>
<dbReference type="PANTHER" id="PTHR12428">
    <property type="entry name" value="OXA1"/>
    <property type="match status" value="1"/>
</dbReference>
<dbReference type="InterPro" id="IPR001708">
    <property type="entry name" value="YidC/ALB3/OXA1/COX18"/>
</dbReference>